<protein>
    <submittedName>
        <fullName evidence="1">Uncharacterized protein</fullName>
    </submittedName>
</protein>
<proteinExistence type="predicted"/>
<sequence>MRKISNLSRTEKLIKNAINLFELDLKGISVLTETASGPFVTTCLIAAVAGADQVFAVTRDSRYGKAQEVIEYTMRLAKFLNIQNRITISDDDSSKYARYANIVTNLGFVRPINKTLIELLPRDSAISLMWEPWEFRQEDVDLEACKQKGIPVLGTCETHPQLLIFRYVGMLALKLLLEEDIEVFRSTILVVGSGHFGIEIMKVMQANEAKAILFDPLQDEISYELKGFISQCDAIVIAEHKARFSVIGGETGIPVNWIHSSTTIIHICGEIDYISLEENEILKMPPRKVMPGFMTVTTDYVGPRPVIDLHTAGLKVGEEMVRGMRVTGDYEQAIQYALKNSLVMDF</sequence>
<dbReference type="Proteomes" id="UP000001968">
    <property type="component" value="Chromosome"/>
</dbReference>
<keyword evidence="2" id="KW-1185">Reference proteome</keyword>
<gene>
    <name evidence="1" type="ordered locus">Swol_0714</name>
</gene>
<reference evidence="2" key="1">
    <citation type="journal article" date="2010" name="Environ. Microbiol.">
        <title>The genome of Syntrophomonas wolfei: new insights into syntrophic metabolism and biohydrogen production.</title>
        <authorList>
            <person name="Sieber J.R."/>
            <person name="Sims D.R."/>
            <person name="Han C."/>
            <person name="Kim E."/>
            <person name="Lykidis A."/>
            <person name="Lapidus A.L."/>
            <person name="McDonnald E."/>
            <person name="Rohlin L."/>
            <person name="Culley D.E."/>
            <person name="Gunsalus R."/>
            <person name="McInerney M.J."/>
        </authorList>
    </citation>
    <scope>NUCLEOTIDE SEQUENCE [LARGE SCALE GENOMIC DNA]</scope>
    <source>
        <strain evidence="2">DSM 2245B / Goettingen</strain>
    </source>
</reference>
<dbReference type="HOGENOM" id="CLU_828853_0_0_9"/>
<evidence type="ECO:0000313" key="2">
    <source>
        <dbReference type="Proteomes" id="UP000001968"/>
    </source>
</evidence>
<dbReference type="STRING" id="335541.Swol_0714"/>
<accession>Q0AZ16</accession>
<dbReference type="EMBL" id="CP000448">
    <property type="protein sequence ID" value="ABI68038.1"/>
    <property type="molecule type" value="Genomic_DNA"/>
</dbReference>
<dbReference type="AlphaFoldDB" id="Q0AZ16"/>
<dbReference type="eggNOG" id="COG1052">
    <property type="taxonomic scope" value="Bacteria"/>
</dbReference>
<dbReference type="RefSeq" id="WP_011640143.1">
    <property type="nucleotide sequence ID" value="NC_008346.1"/>
</dbReference>
<dbReference type="KEGG" id="swo:Swol_0714"/>
<organism evidence="1 2">
    <name type="scientific">Syntrophomonas wolfei subsp. wolfei (strain DSM 2245B / Goettingen)</name>
    <dbReference type="NCBI Taxonomy" id="335541"/>
    <lineage>
        <taxon>Bacteria</taxon>
        <taxon>Bacillati</taxon>
        <taxon>Bacillota</taxon>
        <taxon>Clostridia</taxon>
        <taxon>Eubacteriales</taxon>
        <taxon>Syntrophomonadaceae</taxon>
        <taxon>Syntrophomonas</taxon>
    </lineage>
</organism>
<name>Q0AZ16_SYNWW</name>
<evidence type="ECO:0000313" key="1">
    <source>
        <dbReference type="EMBL" id="ABI68038.1"/>
    </source>
</evidence>